<dbReference type="GO" id="GO:0045944">
    <property type="term" value="P:positive regulation of transcription by RNA polymerase II"/>
    <property type="evidence" value="ECO:0007669"/>
    <property type="project" value="UniProtKB-ARBA"/>
</dbReference>
<evidence type="ECO:0000256" key="9">
    <source>
        <dbReference type="ARBA" id="ARBA00023159"/>
    </source>
</evidence>
<keyword evidence="9" id="KW-0010">Activator</keyword>
<dbReference type="GO" id="GO:0000981">
    <property type="term" value="F:DNA-binding transcription factor activity, RNA polymerase II-specific"/>
    <property type="evidence" value="ECO:0007669"/>
    <property type="project" value="TreeGrafter"/>
</dbReference>
<feature type="compositionally biased region" description="Polar residues" evidence="16">
    <location>
        <begin position="99"/>
        <end position="111"/>
    </location>
</feature>
<feature type="region of interest" description="Disordered" evidence="16">
    <location>
        <begin position="168"/>
        <end position="250"/>
    </location>
</feature>
<protein>
    <recommendedName>
        <fullName evidence="14">Neural retina-specific leucine zipper protein</fullName>
    </recommendedName>
</protein>
<evidence type="ECO:0000256" key="11">
    <source>
        <dbReference type="ARBA" id="ARBA00023242"/>
    </source>
</evidence>
<evidence type="ECO:0000256" key="4">
    <source>
        <dbReference type="ARBA" id="ARBA00022490"/>
    </source>
</evidence>
<keyword evidence="10" id="KW-0804">Transcription</keyword>
<dbReference type="OrthoDB" id="5974330at2759"/>
<feature type="coiled-coil region" evidence="15">
    <location>
        <begin position="301"/>
        <end position="328"/>
    </location>
</feature>
<evidence type="ECO:0000256" key="15">
    <source>
        <dbReference type="SAM" id="Coils"/>
    </source>
</evidence>
<organism evidence="18 19">
    <name type="scientific">Candidula unifasciata</name>
    <dbReference type="NCBI Taxonomy" id="100452"/>
    <lineage>
        <taxon>Eukaryota</taxon>
        <taxon>Metazoa</taxon>
        <taxon>Spiralia</taxon>
        <taxon>Lophotrochozoa</taxon>
        <taxon>Mollusca</taxon>
        <taxon>Gastropoda</taxon>
        <taxon>Heterobranchia</taxon>
        <taxon>Euthyneura</taxon>
        <taxon>Panpulmonata</taxon>
        <taxon>Eupulmonata</taxon>
        <taxon>Stylommatophora</taxon>
        <taxon>Helicina</taxon>
        <taxon>Helicoidea</taxon>
        <taxon>Geomitridae</taxon>
        <taxon>Candidula</taxon>
    </lineage>
</organism>
<dbReference type="PROSITE" id="PS50217">
    <property type="entry name" value="BZIP"/>
    <property type="match status" value="1"/>
</dbReference>
<evidence type="ECO:0000256" key="13">
    <source>
        <dbReference type="ARBA" id="ARBA00066263"/>
    </source>
</evidence>
<dbReference type="AlphaFoldDB" id="A0A8S3Z759"/>
<dbReference type="InterPro" id="IPR004826">
    <property type="entry name" value="bZIP_Maf"/>
</dbReference>
<comment type="subunit">
    <text evidence="13">Interacts with FIZ1; this interaction represses transactivation. Interacts (via the leucine-zipper domain) with CRX.</text>
</comment>
<gene>
    <name evidence="18" type="ORF">CUNI_LOCUS9108</name>
</gene>
<evidence type="ECO:0000256" key="8">
    <source>
        <dbReference type="ARBA" id="ARBA00023125"/>
    </source>
</evidence>
<keyword evidence="8" id="KW-0238">DNA-binding</keyword>
<evidence type="ECO:0000256" key="10">
    <source>
        <dbReference type="ARBA" id="ARBA00023163"/>
    </source>
</evidence>
<keyword evidence="3" id="KW-0217">Developmental protein</keyword>
<dbReference type="InterPro" id="IPR004827">
    <property type="entry name" value="bZIP"/>
</dbReference>
<evidence type="ECO:0000256" key="3">
    <source>
        <dbReference type="ARBA" id="ARBA00022473"/>
    </source>
</evidence>
<dbReference type="InterPro" id="IPR008917">
    <property type="entry name" value="TF_DNA-bd_sf"/>
</dbReference>
<dbReference type="Pfam" id="PF03131">
    <property type="entry name" value="bZIP_Maf"/>
    <property type="match status" value="1"/>
</dbReference>
<keyword evidence="15" id="KW-0175">Coiled coil</keyword>
<dbReference type="FunFam" id="1.20.5.170:FF:000071">
    <property type="entry name" value="Neural retina-specific leucine zipper protein"/>
    <property type="match status" value="1"/>
</dbReference>
<feature type="compositionally biased region" description="Low complexity" evidence="16">
    <location>
        <begin position="373"/>
        <end position="385"/>
    </location>
</feature>
<dbReference type="InterPro" id="IPR046347">
    <property type="entry name" value="bZIP_sf"/>
</dbReference>
<evidence type="ECO:0000256" key="7">
    <source>
        <dbReference type="ARBA" id="ARBA00023015"/>
    </source>
</evidence>
<feature type="region of interest" description="Disordered" evidence="16">
    <location>
        <begin position="372"/>
        <end position="393"/>
    </location>
</feature>
<feature type="compositionally biased region" description="Polar residues" evidence="16">
    <location>
        <begin position="176"/>
        <end position="192"/>
    </location>
</feature>
<name>A0A8S3Z759_9EUPU</name>
<dbReference type="CDD" id="cd14718">
    <property type="entry name" value="bZIP_Maf_large"/>
    <property type="match status" value="1"/>
</dbReference>
<keyword evidence="4" id="KW-0963">Cytoplasm</keyword>
<comment type="caution">
    <text evidence="18">The sequence shown here is derived from an EMBL/GenBank/DDBJ whole genome shotgun (WGS) entry which is preliminary data.</text>
</comment>
<keyword evidence="11" id="KW-0539">Nucleus</keyword>
<feature type="compositionally biased region" description="Acidic residues" evidence="16">
    <location>
        <begin position="195"/>
        <end position="214"/>
    </location>
</feature>
<dbReference type="InterPro" id="IPR024874">
    <property type="entry name" value="Transcription_factor_Maf_fam"/>
</dbReference>
<evidence type="ECO:0000256" key="6">
    <source>
        <dbReference type="ARBA" id="ARBA00022843"/>
    </source>
</evidence>
<keyword evidence="19" id="KW-1185">Reference proteome</keyword>
<comment type="subcellular location">
    <subcellularLocation>
        <location evidence="2">Cytoplasm</location>
    </subcellularLocation>
    <subcellularLocation>
        <location evidence="1">Nucleus</location>
    </subcellularLocation>
</comment>
<keyword evidence="7" id="KW-0805">Transcription regulation</keyword>
<proteinExistence type="predicted"/>
<feature type="region of interest" description="Disordered" evidence="16">
    <location>
        <begin position="92"/>
        <end position="111"/>
    </location>
</feature>
<evidence type="ECO:0000313" key="19">
    <source>
        <dbReference type="Proteomes" id="UP000678393"/>
    </source>
</evidence>
<feature type="domain" description="BZIP" evidence="17">
    <location>
        <begin position="276"/>
        <end position="339"/>
    </location>
</feature>
<dbReference type="SUPFAM" id="SSF57959">
    <property type="entry name" value="Leucine zipper domain"/>
    <property type="match status" value="1"/>
</dbReference>
<dbReference type="PANTHER" id="PTHR10129:SF44">
    <property type="entry name" value="TRAFFIC JAM, ISOFORM C"/>
    <property type="match status" value="1"/>
</dbReference>
<evidence type="ECO:0000256" key="14">
    <source>
        <dbReference type="ARBA" id="ARBA00071773"/>
    </source>
</evidence>
<evidence type="ECO:0000256" key="5">
    <source>
        <dbReference type="ARBA" id="ARBA00022499"/>
    </source>
</evidence>
<evidence type="ECO:0000313" key="18">
    <source>
        <dbReference type="EMBL" id="CAG5123550.1"/>
    </source>
</evidence>
<dbReference type="GO" id="GO:0005634">
    <property type="term" value="C:nucleus"/>
    <property type="evidence" value="ECO:0007669"/>
    <property type="project" value="UniProtKB-SubCell"/>
</dbReference>
<evidence type="ECO:0000256" key="12">
    <source>
        <dbReference type="ARBA" id="ARBA00055281"/>
    </source>
</evidence>
<dbReference type="Proteomes" id="UP000678393">
    <property type="component" value="Unassembled WGS sequence"/>
</dbReference>
<dbReference type="SUPFAM" id="SSF47454">
    <property type="entry name" value="A DNA-binding domain in eukaryotic transcription factors"/>
    <property type="match status" value="1"/>
</dbReference>
<reference evidence="18" key="1">
    <citation type="submission" date="2021-04" db="EMBL/GenBank/DDBJ databases">
        <authorList>
            <consortium name="Molecular Ecology Group"/>
        </authorList>
    </citation>
    <scope>NUCLEOTIDE SEQUENCE</scope>
</reference>
<dbReference type="EMBL" id="CAJHNH020001555">
    <property type="protein sequence ID" value="CAG5123550.1"/>
    <property type="molecule type" value="Genomic_DNA"/>
</dbReference>
<dbReference type="SMART" id="SM00338">
    <property type="entry name" value="BRLZ"/>
    <property type="match status" value="1"/>
</dbReference>
<dbReference type="GO" id="GO:0000978">
    <property type="term" value="F:RNA polymerase II cis-regulatory region sequence-specific DNA binding"/>
    <property type="evidence" value="ECO:0007669"/>
    <property type="project" value="TreeGrafter"/>
</dbReference>
<dbReference type="Gene3D" id="1.20.5.170">
    <property type="match status" value="1"/>
</dbReference>
<keyword evidence="5" id="KW-1017">Isopeptide bond</keyword>
<evidence type="ECO:0000256" key="16">
    <source>
        <dbReference type="SAM" id="MobiDB-lite"/>
    </source>
</evidence>
<sequence length="393" mass="43734">MDQLAESYIESFDLFMDSGDLQQLHSALVKSELGLCNDAASLQPRHIFPSAEVTDQVTGQMQAHEGPTQQLSAVAGDVVAYNHRSPINSMLTPPATPLPASQQTHPTPTRSLSSFGSAFGDRGYFEDWFLKLGSQCSTASVSLANSSQSNKQDIKPNPLDELLRSIEPQLVPHSPVSPSIKSESNDISGRTNNEFDLDFDEDNELDVEDDDDDDSKSSTCESAASFRRSRRSSMTRSPGSPLSPESSFIDDDDLVSLPVRELNRRLQGCPKSEVQRLKQKRRTLKNRGYAQNCRSKRMQQKNELETTNKSLVQKIADLKRQLSTSVRERDFFRQRCHLLKNELVRATRAHISSLRNEPGFAEFLARLAEDDSFSSTAASSTIKAAKNVDSENF</sequence>
<evidence type="ECO:0000259" key="17">
    <source>
        <dbReference type="PROSITE" id="PS50217"/>
    </source>
</evidence>
<comment type="function">
    <text evidence="12">Acts as a transcriptional activator which regulates the expression of several rod-specific genes, including RHO and PDE6B. Also functions as a transcriptional coactivator, stimulating transcription mediated by the transcription factor CRX and NR2E3. Binds to the rhodopsin promoter in a sequence-specific manner.</text>
</comment>
<keyword evidence="6" id="KW-0832">Ubl conjugation</keyword>
<dbReference type="PANTHER" id="PTHR10129">
    <property type="entry name" value="TRANSCRIPTION FACTOR MAF"/>
    <property type="match status" value="1"/>
</dbReference>
<evidence type="ECO:0000256" key="2">
    <source>
        <dbReference type="ARBA" id="ARBA00004496"/>
    </source>
</evidence>
<dbReference type="GO" id="GO:0005737">
    <property type="term" value="C:cytoplasm"/>
    <property type="evidence" value="ECO:0007669"/>
    <property type="project" value="UniProtKB-SubCell"/>
</dbReference>
<evidence type="ECO:0000256" key="1">
    <source>
        <dbReference type="ARBA" id="ARBA00004123"/>
    </source>
</evidence>
<accession>A0A8S3Z759</accession>